<proteinExistence type="predicted"/>
<evidence type="ECO:0000313" key="1">
    <source>
        <dbReference type="EnsemblPlants" id="OPUNC10G05170.1"/>
    </source>
</evidence>
<name>A0A0E0M6I6_ORYPU</name>
<dbReference type="Gramene" id="OPUNC10G05170.1">
    <property type="protein sequence ID" value="OPUNC10G05170.1"/>
    <property type="gene ID" value="OPUNC10G05170"/>
</dbReference>
<evidence type="ECO:0000313" key="2">
    <source>
        <dbReference type="Proteomes" id="UP000026962"/>
    </source>
</evidence>
<dbReference type="Proteomes" id="UP000026962">
    <property type="component" value="Chromosome 10"/>
</dbReference>
<reference evidence="1" key="1">
    <citation type="submission" date="2015-04" db="UniProtKB">
        <authorList>
            <consortium name="EnsemblPlants"/>
        </authorList>
    </citation>
    <scope>IDENTIFICATION</scope>
</reference>
<reference evidence="1" key="2">
    <citation type="submission" date="2018-05" db="EMBL/GenBank/DDBJ databases">
        <title>OpunRS2 (Oryza punctata Reference Sequence Version 2).</title>
        <authorList>
            <person name="Zhang J."/>
            <person name="Kudrna D."/>
            <person name="Lee S."/>
            <person name="Talag J."/>
            <person name="Welchert J."/>
            <person name="Wing R.A."/>
        </authorList>
    </citation>
    <scope>NUCLEOTIDE SEQUENCE [LARGE SCALE GENOMIC DNA]</scope>
</reference>
<dbReference type="AlphaFoldDB" id="A0A0E0M6I6"/>
<keyword evidence="2" id="KW-1185">Reference proteome</keyword>
<protein>
    <submittedName>
        <fullName evidence="1">Uncharacterized protein</fullName>
    </submittedName>
</protein>
<organism evidence="1">
    <name type="scientific">Oryza punctata</name>
    <name type="common">Red rice</name>
    <dbReference type="NCBI Taxonomy" id="4537"/>
    <lineage>
        <taxon>Eukaryota</taxon>
        <taxon>Viridiplantae</taxon>
        <taxon>Streptophyta</taxon>
        <taxon>Embryophyta</taxon>
        <taxon>Tracheophyta</taxon>
        <taxon>Spermatophyta</taxon>
        <taxon>Magnoliopsida</taxon>
        <taxon>Liliopsida</taxon>
        <taxon>Poales</taxon>
        <taxon>Poaceae</taxon>
        <taxon>BOP clade</taxon>
        <taxon>Oryzoideae</taxon>
        <taxon>Oryzeae</taxon>
        <taxon>Oryzinae</taxon>
        <taxon>Oryza</taxon>
    </lineage>
</organism>
<dbReference type="EnsemblPlants" id="OPUNC10G05170.1">
    <property type="protein sequence ID" value="OPUNC10G05170.1"/>
    <property type="gene ID" value="OPUNC10G05170"/>
</dbReference>
<accession>A0A0E0M6I6</accession>
<sequence length="218" mass="23609">MAPIKTRSYEAYPRFRCTTLGEWPDGSIQGNVPSTSSPCAKGVASPTTKKCALGSTASPVYEAGSSSTPVAVPLNIAPEIVGVVSPKNSLSILRVAPSKSITVAPSYMPTSGALNRTHRLHPLYKRKAVMVDRHCRPPGRRRVCLAAPPVAVRSPFGAIRAVYVAPWRRPALVPLWRHIGATSSHRSAWPPRDCHVVRPLPVHAWTRSTMHPPSLSHQ</sequence>
<dbReference type="HOGENOM" id="CLU_1268684_0_0_1"/>